<name>A0A0F5FWL0_9HYPH</name>
<comment type="caution">
    <text evidence="6">The sequence shown here is derived from an EMBL/GenBank/DDBJ whole genome shotgun (WGS) entry which is preliminary data.</text>
</comment>
<dbReference type="SUPFAM" id="SSF102215">
    <property type="entry name" value="Creatininase"/>
    <property type="match status" value="1"/>
</dbReference>
<dbReference type="GO" id="GO:0009231">
    <property type="term" value="P:riboflavin biosynthetic process"/>
    <property type="evidence" value="ECO:0007669"/>
    <property type="project" value="TreeGrafter"/>
</dbReference>
<sequence>MATLFAEQLTAPEFAAFVSARVVGVLPVAAIEPHGPHLPLSTDADIARGHLAGLADAVREDIDVAVLPLQSIGHSLEHAGQPGLFTHSAETLLAVWDDVVAPFRMAGGRRLVIVSSHGGNSELAALLATRLRARYDMLAVTAAWLRFGQPDGLFDEDELAYGIHGGAVETSLMLHYRPEAVRRDEIDDFPSAAKAWDGESRHLKVHGRTRPGWLTRDLNPAGALGDARQASAEKGAASARHAVAGFAHLIEDVAAFDLDRLGGAR</sequence>
<evidence type="ECO:0000256" key="3">
    <source>
        <dbReference type="ARBA" id="ARBA00022801"/>
    </source>
</evidence>
<evidence type="ECO:0000256" key="2">
    <source>
        <dbReference type="ARBA" id="ARBA00022723"/>
    </source>
</evidence>
<organism evidence="6 7">
    <name type="scientific">Devosia geojensis</name>
    <dbReference type="NCBI Taxonomy" id="443610"/>
    <lineage>
        <taxon>Bacteria</taxon>
        <taxon>Pseudomonadati</taxon>
        <taxon>Pseudomonadota</taxon>
        <taxon>Alphaproteobacteria</taxon>
        <taxon>Hyphomicrobiales</taxon>
        <taxon>Devosiaceae</taxon>
        <taxon>Devosia</taxon>
    </lineage>
</organism>
<dbReference type="GO" id="GO:0046872">
    <property type="term" value="F:metal ion binding"/>
    <property type="evidence" value="ECO:0007669"/>
    <property type="project" value="UniProtKB-KW"/>
</dbReference>
<dbReference type="Pfam" id="PF02633">
    <property type="entry name" value="Creatininase"/>
    <property type="match status" value="1"/>
</dbReference>
<evidence type="ECO:0000256" key="5">
    <source>
        <dbReference type="ARBA" id="ARBA00024029"/>
    </source>
</evidence>
<dbReference type="PANTHER" id="PTHR35005">
    <property type="entry name" value="3-DEHYDRO-SCYLLO-INOSOSE HYDROLASE"/>
    <property type="match status" value="1"/>
</dbReference>
<reference evidence="6 7" key="1">
    <citation type="submission" date="2015-03" db="EMBL/GenBank/DDBJ databases">
        <authorList>
            <person name="Hassan Y.I."/>
            <person name="Lepp D."/>
            <person name="Li X.-Z."/>
            <person name="Zhou T."/>
        </authorList>
    </citation>
    <scope>NUCLEOTIDE SEQUENCE [LARGE SCALE GENOMIC DNA]</scope>
    <source>
        <strain evidence="6 7">BD-c194</strain>
    </source>
</reference>
<comment type="similarity">
    <text evidence="5">Belongs to the creatininase superfamily.</text>
</comment>
<evidence type="ECO:0008006" key="8">
    <source>
        <dbReference type="Google" id="ProtNLM"/>
    </source>
</evidence>
<protein>
    <recommendedName>
        <fullName evidence="8">Creatininase</fullName>
    </recommendedName>
</protein>
<dbReference type="RefSeq" id="WP_046107066.1">
    <property type="nucleotide sequence ID" value="NZ_JZEX01000042.1"/>
</dbReference>
<dbReference type="GO" id="GO:0016811">
    <property type="term" value="F:hydrolase activity, acting on carbon-nitrogen (but not peptide) bonds, in linear amides"/>
    <property type="evidence" value="ECO:0007669"/>
    <property type="project" value="TreeGrafter"/>
</dbReference>
<keyword evidence="2" id="KW-0479">Metal-binding</keyword>
<evidence type="ECO:0000313" key="6">
    <source>
        <dbReference type="EMBL" id="KKB13271.1"/>
    </source>
</evidence>
<comment type="cofactor">
    <cofactor evidence="1">
        <name>Zn(2+)</name>
        <dbReference type="ChEBI" id="CHEBI:29105"/>
    </cofactor>
</comment>
<keyword evidence="3" id="KW-0378">Hydrolase</keyword>
<proteinExistence type="inferred from homology"/>
<accession>A0A0F5FWL0</accession>
<evidence type="ECO:0000256" key="4">
    <source>
        <dbReference type="ARBA" id="ARBA00022833"/>
    </source>
</evidence>
<dbReference type="Proteomes" id="UP000033632">
    <property type="component" value="Unassembled WGS sequence"/>
</dbReference>
<dbReference type="PATRIC" id="fig|443610.3.peg.3034"/>
<dbReference type="STRING" id="443610.VE25_02780"/>
<dbReference type="AlphaFoldDB" id="A0A0F5FWL0"/>
<dbReference type="InterPro" id="IPR024087">
    <property type="entry name" value="Creatininase-like_sf"/>
</dbReference>
<dbReference type="InterPro" id="IPR003785">
    <property type="entry name" value="Creatininase/forma_Hydrolase"/>
</dbReference>
<evidence type="ECO:0000256" key="1">
    <source>
        <dbReference type="ARBA" id="ARBA00001947"/>
    </source>
</evidence>
<keyword evidence="4" id="KW-0862">Zinc</keyword>
<gene>
    <name evidence="6" type="ORF">VE25_02780</name>
</gene>
<dbReference type="Gene3D" id="3.40.50.10310">
    <property type="entry name" value="Creatininase"/>
    <property type="match status" value="1"/>
</dbReference>
<keyword evidence="7" id="KW-1185">Reference proteome</keyword>
<evidence type="ECO:0000313" key="7">
    <source>
        <dbReference type="Proteomes" id="UP000033632"/>
    </source>
</evidence>
<dbReference type="EMBL" id="JZEX01000042">
    <property type="protein sequence ID" value="KKB13271.1"/>
    <property type="molecule type" value="Genomic_DNA"/>
</dbReference>
<dbReference type="PANTHER" id="PTHR35005:SF1">
    <property type="entry name" value="2-AMINO-5-FORMYLAMINO-6-RIBOSYLAMINOPYRIMIDIN-4(3H)-ONE 5'-MONOPHOSPHATE DEFORMYLASE"/>
    <property type="match status" value="1"/>
</dbReference>